<dbReference type="OrthoDB" id="7262265at2"/>
<organism evidence="1 2">
    <name type="scientific">Nitrosospira briensis</name>
    <dbReference type="NCBI Taxonomy" id="35799"/>
    <lineage>
        <taxon>Bacteria</taxon>
        <taxon>Pseudomonadati</taxon>
        <taxon>Pseudomonadota</taxon>
        <taxon>Betaproteobacteria</taxon>
        <taxon>Nitrosomonadales</taxon>
        <taxon>Nitrosomonadaceae</taxon>
        <taxon>Nitrosospira</taxon>
    </lineage>
</organism>
<keyword evidence="2" id="KW-1185">Reference proteome</keyword>
<evidence type="ECO:0000313" key="2">
    <source>
        <dbReference type="Proteomes" id="UP000183107"/>
    </source>
</evidence>
<proteinExistence type="predicted"/>
<reference evidence="2" key="1">
    <citation type="submission" date="2016-10" db="EMBL/GenBank/DDBJ databases">
        <authorList>
            <person name="Varghese N."/>
        </authorList>
    </citation>
    <scope>NUCLEOTIDE SEQUENCE [LARGE SCALE GENOMIC DNA]</scope>
    <source>
        <strain evidence="2">Nsp8</strain>
    </source>
</reference>
<accession>A0A1I4XYU9</accession>
<dbReference type="EMBL" id="FOVJ01000001">
    <property type="protein sequence ID" value="SFN30982.1"/>
    <property type="molecule type" value="Genomic_DNA"/>
</dbReference>
<dbReference type="AlphaFoldDB" id="A0A1I4XYU9"/>
<dbReference type="Proteomes" id="UP000183107">
    <property type="component" value="Unassembled WGS sequence"/>
</dbReference>
<evidence type="ECO:0000313" key="1">
    <source>
        <dbReference type="EMBL" id="SFN30982.1"/>
    </source>
</evidence>
<protein>
    <recommendedName>
        <fullName evidence="3">DUF4347 domain-containing protein</fullName>
    </recommendedName>
</protein>
<dbReference type="RefSeq" id="WP_074794018.1">
    <property type="nucleotide sequence ID" value="NZ_FOVJ01000001.1"/>
</dbReference>
<sequence length="188" mass="21097">MISLESPHMGLNDPRAPATIQMWNTWNVSLTETPDHITRWVAEVARGAPSEKLKHVVFSCHGNASYLQMGQGIDRSHTNLFSRWAGKVEKIWFRACLVGFIRNPGAPITGDGNLFCSEIAKAAQCYVVVSTELQVEFSGRVLPYGQLDTFEGLVLSYGPSGDITWSYRYPSTYQRNPSNLRSWTRNPD</sequence>
<name>A0A1I4XYU9_9PROT</name>
<evidence type="ECO:0008006" key="3">
    <source>
        <dbReference type="Google" id="ProtNLM"/>
    </source>
</evidence>
<gene>
    <name evidence="1" type="ORF">SAMN05216386_0403</name>
</gene>